<evidence type="ECO:0000259" key="13">
    <source>
        <dbReference type="Pfam" id="PF10559"/>
    </source>
</evidence>
<keyword evidence="6 10" id="KW-0653">Protein transport</keyword>
<feature type="transmembrane region" description="Helical" evidence="12">
    <location>
        <begin position="244"/>
        <end position="263"/>
    </location>
</feature>
<dbReference type="InterPro" id="IPR030659">
    <property type="entry name" value="SecY_CS"/>
</dbReference>
<keyword evidence="7 12" id="KW-1133">Transmembrane helix</keyword>
<dbReference type="SUPFAM" id="SSF103491">
    <property type="entry name" value="Preprotein translocase SecY subunit"/>
    <property type="match status" value="1"/>
</dbReference>
<feature type="transmembrane region" description="Helical" evidence="12">
    <location>
        <begin position="120"/>
        <end position="139"/>
    </location>
</feature>
<dbReference type="EMBL" id="KV417293">
    <property type="protein sequence ID" value="KZO94621.1"/>
    <property type="molecule type" value="Genomic_DNA"/>
</dbReference>
<organism evidence="14 15">
    <name type="scientific">Calocera viscosa (strain TUFC12733)</name>
    <dbReference type="NCBI Taxonomy" id="1330018"/>
    <lineage>
        <taxon>Eukaryota</taxon>
        <taxon>Fungi</taxon>
        <taxon>Dikarya</taxon>
        <taxon>Basidiomycota</taxon>
        <taxon>Agaricomycotina</taxon>
        <taxon>Dacrymycetes</taxon>
        <taxon>Dacrymycetales</taxon>
        <taxon>Dacrymycetaceae</taxon>
        <taxon>Calocera</taxon>
    </lineage>
</organism>
<dbReference type="Pfam" id="PF00344">
    <property type="entry name" value="SecY"/>
    <property type="match status" value="1"/>
</dbReference>
<keyword evidence="9 12" id="KW-0472">Membrane</keyword>
<feature type="transmembrane region" description="Helical" evidence="12">
    <location>
        <begin position="416"/>
        <end position="434"/>
    </location>
</feature>
<evidence type="ECO:0000313" key="14">
    <source>
        <dbReference type="EMBL" id="KZO94621.1"/>
    </source>
</evidence>
<dbReference type="GO" id="GO:0005789">
    <property type="term" value="C:endoplasmic reticulum membrane"/>
    <property type="evidence" value="ECO:0007669"/>
    <property type="project" value="UniProtKB-SubCell"/>
</dbReference>
<dbReference type="PANTHER" id="PTHR10906">
    <property type="entry name" value="SECY/SEC61-ALPHA FAMILY MEMBER"/>
    <property type="match status" value="1"/>
</dbReference>
<dbReference type="InterPro" id="IPR023201">
    <property type="entry name" value="SecY_dom_sf"/>
</dbReference>
<proteinExistence type="inferred from homology"/>
<dbReference type="PROSITE" id="PS00756">
    <property type="entry name" value="SECY_2"/>
    <property type="match status" value="1"/>
</dbReference>
<dbReference type="PIRSF" id="PIRSF004557">
    <property type="entry name" value="SecY"/>
    <property type="match status" value="1"/>
</dbReference>
<evidence type="ECO:0000256" key="1">
    <source>
        <dbReference type="ARBA" id="ARBA00004477"/>
    </source>
</evidence>
<comment type="subcellular location">
    <subcellularLocation>
        <location evidence="1">Endoplasmic reticulum membrane</location>
        <topology evidence="1">Multi-pass membrane protein</topology>
    </subcellularLocation>
    <subcellularLocation>
        <location evidence="10">Membrane</location>
        <topology evidence="10">Multi-pass membrane protein</topology>
    </subcellularLocation>
</comment>
<dbReference type="STRING" id="1330018.A0A167KGA1"/>
<keyword evidence="4 10" id="KW-0812">Transmembrane</keyword>
<accession>A0A167KGA1</accession>
<keyword evidence="3 10" id="KW-0813">Transport</keyword>
<dbReference type="Pfam" id="PF10559">
    <property type="entry name" value="Plug_translocon"/>
    <property type="match status" value="1"/>
</dbReference>
<dbReference type="PROSITE" id="PS00755">
    <property type="entry name" value="SECY_1"/>
    <property type="match status" value="1"/>
</dbReference>
<evidence type="ECO:0000256" key="9">
    <source>
        <dbReference type="ARBA" id="ARBA00023136"/>
    </source>
</evidence>
<evidence type="ECO:0000256" key="8">
    <source>
        <dbReference type="ARBA" id="ARBA00023010"/>
    </source>
</evidence>
<feature type="transmembrane region" description="Helical" evidence="12">
    <location>
        <begin position="440"/>
        <end position="458"/>
    </location>
</feature>
<feature type="domain" description="Translocon Sec61/SecY plug" evidence="13">
    <location>
        <begin position="41"/>
        <end position="75"/>
    </location>
</feature>
<protein>
    <submittedName>
        <fullName evidence="14">SecY protein</fullName>
    </submittedName>
</protein>
<reference evidence="14 15" key="1">
    <citation type="journal article" date="2016" name="Mol. Biol. Evol.">
        <title>Comparative Genomics of Early-Diverging Mushroom-Forming Fungi Provides Insights into the Origins of Lignocellulose Decay Capabilities.</title>
        <authorList>
            <person name="Nagy L.G."/>
            <person name="Riley R."/>
            <person name="Tritt A."/>
            <person name="Adam C."/>
            <person name="Daum C."/>
            <person name="Floudas D."/>
            <person name="Sun H."/>
            <person name="Yadav J.S."/>
            <person name="Pangilinan J."/>
            <person name="Larsson K.H."/>
            <person name="Matsuura K."/>
            <person name="Barry K."/>
            <person name="Labutti K."/>
            <person name="Kuo R."/>
            <person name="Ohm R.A."/>
            <person name="Bhattacharya S.S."/>
            <person name="Shirouzu T."/>
            <person name="Yoshinaga Y."/>
            <person name="Martin F.M."/>
            <person name="Grigoriev I.V."/>
            <person name="Hibbett D.S."/>
        </authorList>
    </citation>
    <scope>NUCLEOTIDE SEQUENCE [LARGE SCALE GENOMIC DNA]</scope>
    <source>
        <strain evidence="14 15">TUFC12733</strain>
    </source>
</reference>
<dbReference type="InterPro" id="IPR019561">
    <property type="entry name" value="Translocon_Sec61/SecY_plug_dom"/>
</dbReference>
<name>A0A167KGA1_CALVF</name>
<feature type="transmembrane region" description="Helical" evidence="12">
    <location>
        <begin position="75"/>
        <end position="100"/>
    </location>
</feature>
<comment type="similarity">
    <text evidence="2 11">Belongs to the SecY/SEC61-alpha family.</text>
</comment>
<sequence>MSGFRFLYLVRPFLPILPEVTSPDRKVPFNQKVLWTAVTLLIFLVCSQVPLYGIMSSDSSDPLYWMRVILASNRGTLMELGITPIVTSGMIMQLLAGANLVEVDFQLKEDRALFGAAQKLFALVISLGQATVSVLTGLYGQPSDLGAGVCLLLILQLVAAALIVILLDELLQKGYGLGSGISLFIATNICESIVWKAFSPTTVNTGRGAEFEGAIIALFHLLFTWNDKSRALKEAFFRDRLPNIWNLIATVLVFAAVIYLQGFRIEIPVKSSRFRGQRGTYPVKLFYTSNMPIMLQSALQSNVYLISQMLFNRAPENLLVRLIGVWEPLEDSSQLQAVSGIAYYMSPPHTLKTALLDPLHTVVYISFMLAACALFSKTWIEVSGSGPREVARNLKEQGMVMAGHREGSMYKELKRVIPTAAAFGGAVLGMLSVAADLMGALGSGTGILMAVTIIYSYWEIGMKESGGPEMAAFGDLMG</sequence>
<evidence type="ECO:0000256" key="10">
    <source>
        <dbReference type="RuleBase" id="RU003484"/>
    </source>
</evidence>
<evidence type="ECO:0000256" key="3">
    <source>
        <dbReference type="ARBA" id="ARBA00022448"/>
    </source>
</evidence>
<dbReference type="InterPro" id="IPR002208">
    <property type="entry name" value="SecY/SEC61-alpha"/>
</dbReference>
<dbReference type="Gene3D" id="1.10.3370.10">
    <property type="entry name" value="SecY subunit domain"/>
    <property type="match status" value="1"/>
</dbReference>
<feature type="transmembrane region" description="Helical" evidence="12">
    <location>
        <begin position="174"/>
        <end position="195"/>
    </location>
</feature>
<dbReference type="AlphaFoldDB" id="A0A167KGA1"/>
<dbReference type="OrthoDB" id="420669at2759"/>
<dbReference type="NCBIfam" id="TIGR00967">
    <property type="entry name" value="3a0501s007"/>
    <property type="match status" value="1"/>
</dbReference>
<dbReference type="Proteomes" id="UP000076738">
    <property type="component" value="Unassembled WGS sequence"/>
</dbReference>
<feature type="transmembrane region" description="Helical" evidence="12">
    <location>
        <begin position="33"/>
        <end position="55"/>
    </location>
</feature>
<keyword evidence="8 10" id="KW-0811">Translocation</keyword>
<evidence type="ECO:0000256" key="5">
    <source>
        <dbReference type="ARBA" id="ARBA00022824"/>
    </source>
</evidence>
<evidence type="ECO:0000256" key="11">
    <source>
        <dbReference type="RuleBase" id="RU004349"/>
    </source>
</evidence>
<gene>
    <name evidence="14" type="ORF">CALVIDRAFT_565370</name>
</gene>
<evidence type="ECO:0000313" key="15">
    <source>
        <dbReference type="Proteomes" id="UP000076738"/>
    </source>
</evidence>
<keyword evidence="15" id="KW-1185">Reference proteome</keyword>
<evidence type="ECO:0000256" key="4">
    <source>
        <dbReference type="ARBA" id="ARBA00022692"/>
    </source>
</evidence>
<dbReference type="NCBIfam" id="NF006341">
    <property type="entry name" value="PRK08568.1-5"/>
    <property type="match status" value="1"/>
</dbReference>
<evidence type="ECO:0000256" key="6">
    <source>
        <dbReference type="ARBA" id="ARBA00022927"/>
    </source>
</evidence>
<dbReference type="FunFam" id="1.10.3370.10:FF:000002">
    <property type="entry name" value="Transport Sec61 subunit alpha isoform 2"/>
    <property type="match status" value="1"/>
</dbReference>
<evidence type="ECO:0000256" key="7">
    <source>
        <dbReference type="ARBA" id="ARBA00022989"/>
    </source>
</evidence>
<keyword evidence="5" id="KW-0256">Endoplasmic reticulum</keyword>
<feature type="transmembrane region" description="Helical" evidence="12">
    <location>
        <begin position="145"/>
        <end position="167"/>
    </location>
</feature>
<evidence type="ECO:0000256" key="2">
    <source>
        <dbReference type="ARBA" id="ARBA00005751"/>
    </source>
</evidence>
<dbReference type="GO" id="GO:0015031">
    <property type="term" value="P:protein transport"/>
    <property type="evidence" value="ECO:0007669"/>
    <property type="project" value="UniProtKB-KW"/>
</dbReference>
<evidence type="ECO:0000256" key="12">
    <source>
        <dbReference type="SAM" id="Phobius"/>
    </source>
</evidence>